<dbReference type="AlphaFoldDB" id="A0ABD6EKX8"/>
<gene>
    <name evidence="1" type="ORF">AB6A40_006615</name>
</gene>
<name>A0ABD6EKX8_9BILA</name>
<comment type="caution">
    <text evidence="1">The sequence shown here is derived from an EMBL/GenBank/DDBJ whole genome shotgun (WGS) entry which is preliminary data.</text>
</comment>
<reference evidence="1 2" key="1">
    <citation type="submission" date="2024-08" db="EMBL/GenBank/DDBJ databases">
        <title>Gnathostoma spinigerum genome.</title>
        <authorList>
            <person name="Gonzalez-Bertolin B."/>
            <person name="Monzon S."/>
            <person name="Zaballos A."/>
            <person name="Jimenez P."/>
            <person name="Dekumyoy P."/>
            <person name="Varona S."/>
            <person name="Cuesta I."/>
            <person name="Sumanam S."/>
            <person name="Adisakwattana P."/>
            <person name="Gasser R.B."/>
            <person name="Hernandez-Gonzalez A."/>
            <person name="Young N.D."/>
            <person name="Perteguer M.J."/>
        </authorList>
    </citation>
    <scope>NUCLEOTIDE SEQUENCE [LARGE SCALE GENOMIC DNA]</scope>
    <source>
        <strain evidence="1">AL3</strain>
        <tissue evidence="1">Liver</tissue>
    </source>
</reference>
<dbReference type="EMBL" id="JBGFUD010004793">
    <property type="protein sequence ID" value="MFH4979906.1"/>
    <property type="molecule type" value="Genomic_DNA"/>
</dbReference>
<protein>
    <submittedName>
        <fullName evidence="1">Uncharacterized protein</fullName>
    </submittedName>
</protein>
<evidence type="ECO:0000313" key="1">
    <source>
        <dbReference type="EMBL" id="MFH4979906.1"/>
    </source>
</evidence>
<proteinExistence type="predicted"/>
<organism evidence="1 2">
    <name type="scientific">Gnathostoma spinigerum</name>
    <dbReference type="NCBI Taxonomy" id="75299"/>
    <lineage>
        <taxon>Eukaryota</taxon>
        <taxon>Metazoa</taxon>
        <taxon>Ecdysozoa</taxon>
        <taxon>Nematoda</taxon>
        <taxon>Chromadorea</taxon>
        <taxon>Rhabditida</taxon>
        <taxon>Spirurina</taxon>
        <taxon>Gnathostomatomorpha</taxon>
        <taxon>Gnathostomatoidea</taxon>
        <taxon>Gnathostomatidae</taxon>
        <taxon>Gnathostoma</taxon>
    </lineage>
</organism>
<accession>A0ABD6EKX8</accession>
<evidence type="ECO:0000313" key="2">
    <source>
        <dbReference type="Proteomes" id="UP001608902"/>
    </source>
</evidence>
<dbReference type="Proteomes" id="UP001608902">
    <property type="component" value="Unassembled WGS sequence"/>
</dbReference>
<sequence>MWLIAFCDIDQCQFLSAAVLLKRREILSTVSICSSINEDAGIMKDTSRDSLSFRSSDDRLIAVVFKLPMTLNISSRYCDEYSSNKPNSIQCACSVPIKRYFDYR</sequence>
<keyword evidence="2" id="KW-1185">Reference proteome</keyword>